<evidence type="ECO:0000256" key="3">
    <source>
        <dbReference type="ARBA" id="ARBA00023134"/>
    </source>
</evidence>
<dbReference type="PANTHER" id="PTHR30314">
    <property type="entry name" value="CELL DIVISION PROTEIN FTSZ-RELATED"/>
    <property type="match status" value="1"/>
</dbReference>
<organism evidence="10 11">
    <name type="scientific">candidate division WWE3 bacterium</name>
    <dbReference type="NCBI Taxonomy" id="2053526"/>
    <lineage>
        <taxon>Bacteria</taxon>
        <taxon>Katanobacteria</taxon>
    </lineage>
</organism>
<feature type="region of interest" description="Disordered" evidence="7">
    <location>
        <begin position="335"/>
        <end position="380"/>
    </location>
</feature>
<dbReference type="Pfam" id="PF00091">
    <property type="entry name" value="Tubulin"/>
    <property type="match status" value="1"/>
</dbReference>
<evidence type="ECO:0000256" key="4">
    <source>
        <dbReference type="HAMAP-Rule" id="MF_00909"/>
    </source>
</evidence>
<dbReference type="PROSITE" id="PS01135">
    <property type="entry name" value="FTSZ_2"/>
    <property type="match status" value="1"/>
</dbReference>
<dbReference type="SUPFAM" id="SSF55307">
    <property type="entry name" value="Tubulin C-terminal domain-like"/>
    <property type="match status" value="1"/>
</dbReference>
<keyword evidence="2 4" id="KW-0547">Nucleotide-binding</keyword>
<dbReference type="InterPro" id="IPR018316">
    <property type="entry name" value="Tubulin/FtsZ_2-layer-sand-dom"/>
</dbReference>
<comment type="function">
    <text evidence="4 6">Essential cell division protein that forms a contractile ring structure (Z ring) at the future cell division site. The regulation of the ring assembly controls the timing and the location of cell division. One of the functions of the FtsZ ring is to recruit other cell division proteins to the septum to produce a new cell wall between the dividing cells. Binds GTP and shows GTPase activity.</text>
</comment>
<evidence type="ECO:0000256" key="6">
    <source>
        <dbReference type="RuleBase" id="RU000631"/>
    </source>
</evidence>
<dbReference type="GO" id="GO:0043093">
    <property type="term" value="P:FtsZ-dependent cytokinesis"/>
    <property type="evidence" value="ECO:0007669"/>
    <property type="project" value="UniProtKB-UniRule"/>
</dbReference>
<dbReference type="InterPro" id="IPR000158">
    <property type="entry name" value="Cell_div_FtsZ"/>
</dbReference>
<evidence type="ECO:0000256" key="1">
    <source>
        <dbReference type="ARBA" id="ARBA00009690"/>
    </source>
</evidence>
<dbReference type="EMBL" id="JAAZNL010000004">
    <property type="protein sequence ID" value="NMB69691.1"/>
    <property type="molecule type" value="Genomic_DNA"/>
</dbReference>
<dbReference type="Gene3D" id="3.30.1330.20">
    <property type="entry name" value="Tubulin/FtsZ, C-terminal domain"/>
    <property type="match status" value="1"/>
</dbReference>
<dbReference type="CDD" id="cd02201">
    <property type="entry name" value="FtsZ_type1"/>
    <property type="match status" value="1"/>
</dbReference>
<dbReference type="InterPro" id="IPR024757">
    <property type="entry name" value="FtsZ_C"/>
</dbReference>
<protein>
    <recommendedName>
        <fullName evidence="4 5">Cell division protein FtsZ</fullName>
    </recommendedName>
</protein>
<feature type="domain" description="Tubulin/FtsZ 2-layer sandwich" evidence="9">
    <location>
        <begin position="207"/>
        <end position="324"/>
    </location>
</feature>
<evidence type="ECO:0000256" key="7">
    <source>
        <dbReference type="SAM" id="MobiDB-lite"/>
    </source>
</evidence>
<keyword evidence="3 4" id="KW-0342">GTP-binding</keyword>
<dbReference type="SUPFAM" id="SSF52490">
    <property type="entry name" value="Tubulin nucleotide-binding domain-like"/>
    <property type="match status" value="1"/>
</dbReference>
<sequence length="380" mass="40421">MHVKPEIERFAKIRVIGVGGAGGNVINSMIDSQQINGVEFIAVNTDAQDLSVNKAFVKIPIGQEITNGLGAGADPEIGRKAAEESEEVIKANLEGADMVFITAGMGGGTGTGASPVIAKVAKQIGALTIGVVTKPFAFEGAQRVRNAETGIDELRREVDALITIPNQKLLEIADENMSVIDAFKMSDSVLNQGVQGIADLIVMPGLINVDFADVKTVMKDAGTALMGIGIGTGEGRAENAAREAISSPLLEQSIKGATGILFNVIGGRDMTMKEVDKAANIISQVASPEANIIFGTTVDEKYNNQIKITVIATGFETPEMKGSMGLPNAFAKTVLPKKEEPKTDFERHEETPEKKETWKPGEPENDLESKYDIPAFLRGR</sequence>
<dbReference type="GO" id="GO:0005525">
    <property type="term" value="F:GTP binding"/>
    <property type="evidence" value="ECO:0007669"/>
    <property type="project" value="UniProtKB-UniRule"/>
</dbReference>
<dbReference type="Pfam" id="PF12327">
    <property type="entry name" value="FtsZ_C"/>
    <property type="match status" value="1"/>
</dbReference>
<dbReference type="InterPro" id="IPR008280">
    <property type="entry name" value="Tub_FtsZ_C"/>
</dbReference>
<evidence type="ECO:0000259" key="8">
    <source>
        <dbReference type="SMART" id="SM00864"/>
    </source>
</evidence>
<dbReference type="SMART" id="SM00865">
    <property type="entry name" value="Tubulin_C"/>
    <property type="match status" value="1"/>
</dbReference>
<dbReference type="NCBIfam" id="TIGR00065">
    <property type="entry name" value="ftsZ"/>
    <property type="match status" value="1"/>
</dbReference>
<feature type="compositionally biased region" description="Basic and acidic residues" evidence="7">
    <location>
        <begin position="336"/>
        <end position="371"/>
    </location>
</feature>
<dbReference type="InterPro" id="IPR045061">
    <property type="entry name" value="FtsZ/CetZ"/>
</dbReference>
<feature type="domain" description="Tubulin/FtsZ GTPase" evidence="8">
    <location>
        <begin position="12"/>
        <end position="205"/>
    </location>
</feature>
<comment type="subcellular location">
    <subcellularLocation>
        <location evidence="4">Cytoplasm</location>
    </subcellularLocation>
    <text evidence="4">Assembles at midcell at the inner surface of the cytoplasmic membrane.</text>
</comment>
<feature type="binding site" evidence="4">
    <location>
        <position position="143"/>
    </location>
    <ligand>
        <name>GTP</name>
        <dbReference type="ChEBI" id="CHEBI:37565"/>
    </ligand>
</feature>
<keyword evidence="4 6" id="KW-0717">Septation</keyword>
<feature type="binding site" evidence="4">
    <location>
        <begin position="108"/>
        <end position="110"/>
    </location>
    <ligand>
        <name>GTP</name>
        <dbReference type="ChEBI" id="CHEBI:37565"/>
    </ligand>
</feature>
<dbReference type="GO" id="GO:0051258">
    <property type="term" value="P:protein polymerization"/>
    <property type="evidence" value="ECO:0007669"/>
    <property type="project" value="UniProtKB-UniRule"/>
</dbReference>
<feature type="binding site" evidence="4">
    <location>
        <position position="187"/>
    </location>
    <ligand>
        <name>GTP</name>
        <dbReference type="ChEBI" id="CHEBI:37565"/>
    </ligand>
</feature>
<dbReference type="InterPro" id="IPR037103">
    <property type="entry name" value="Tubulin/FtsZ-like_C"/>
</dbReference>
<dbReference type="PRINTS" id="PR00423">
    <property type="entry name" value="CELLDVISFTSZ"/>
</dbReference>
<dbReference type="FunFam" id="3.40.50.1440:FF:000001">
    <property type="entry name" value="Cell division protein FtsZ"/>
    <property type="match status" value="1"/>
</dbReference>
<keyword evidence="4" id="KW-0963">Cytoplasm</keyword>
<dbReference type="SMART" id="SM00864">
    <property type="entry name" value="Tubulin"/>
    <property type="match status" value="1"/>
</dbReference>
<dbReference type="InterPro" id="IPR003008">
    <property type="entry name" value="Tubulin_FtsZ_GTPase"/>
</dbReference>
<evidence type="ECO:0000259" key="9">
    <source>
        <dbReference type="SMART" id="SM00865"/>
    </source>
</evidence>
<dbReference type="PROSITE" id="PS01134">
    <property type="entry name" value="FTSZ_1"/>
    <property type="match status" value="1"/>
</dbReference>
<comment type="subunit">
    <text evidence="4">Homodimer. Polymerizes to form a dynamic ring structure in a strictly GTP-dependent manner. Interacts directly with several other division proteins.</text>
</comment>
<evidence type="ECO:0000313" key="10">
    <source>
        <dbReference type="EMBL" id="NMB69691.1"/>
    </source>
</evidence>
<evidence type="ECO:0000313" key="11">
    <source>
        <dbReference type="Proteomes" id="UP000526033"/>
    </source>
</evidence>
<dbReference type="InterPro" id="IPR036525">
    <property type="entry name" value="Tubulin/FtsZ_GTPase_sf"/>
</dbReference>
<proteinExistence type="inferred from homology"/>
<comment type="caution">
    <text evidence="10">The sequence shown here is derived from an EMBL/GenBank/DDBJ whole genome shotgun (WGS) entry which is preliminary data.</text>
</comment>
<dbReference type="GO" id="GO:0003924">
    <property type="term" value="F:GTPase activity"/>
    <property type="evidence" value="ECO:0007669"/>
    <property type="project" value="UniProtKB-UniRule"/>
</dbReference>
<keyword evidence="4 6" id="KW-0131">Cell cycle</keyword>
<dbReference type="HAMAP" id="MF_00909">
    <property type="entry name" value="FtsZ"/>
    <property type="match status" value="1"/>
</dbReference>
<gene>
    <name evidence="4 10" type="primary">ftsZ</name>
    <name evidence="10" type="ORF">GYA27_00605</name>
</gene>
<dbReference type="PANTHER" id="PTHR30314:SF3">
    <property type="entry name" value="MITOCHONDRIAL DIVISION PROTEIN FSZA"/>
    <property type="match status" value="1"/>
</dbReference>
<accession>A0A7X9DJR5</accession>
<evidence type="ECO:0000256" key="2">
    <source>
        <dbReference type="ARBA" id="ARBA00022741"/>
    </source>
</evidence>
<feature type="binding site" evidence="4">
    <location>
        <begin position="20"/>
        <end position="24"/>
    </location>
    <ligand>
        <name>GTP</name>
        <dbReference type="ChEBI" id="CHEBI:37565"/>
    </ligand>
</feature>
<dbReference type="Proteomes" id="UP000526033">
    <property type="component" value="Unassembled WGS sequence"/>
</dbReference>
<dbReference type="GO" id="GO:0032153">
    <property type="term" value="C:cell division site"/>
    <property type="evidence" value="ECO:0007669"/>
    <property type="project" value="UniProtKB-UniRule"/>
</dbReference>
<keyword evidence="4 6" id="KW-0132">Cell division</keyword>
<name>A0A7X9DJR5_UNCKA</name>
<comment type="similarity">
    <text evidence="1 4 6">Belongs to the FtsZ family.</text>
</comment>
<feature type="binding site" evidence="4">
    <location>
        <position position="139"/>
    </location>
    <ligand>
        <name>GTP</name>
        <dbReference type="ChEBI" id="CHEBI:37565"/>
    </ligand>
</feature>
<evidence type="ECO:0000256" key="5">
    <source>
        <dbReference type="NCBIfam" id="TIGR00065"/>
    </source>
</evidence>
<dbReference type="AlphaFoldDB" id="A0A7X9DJR5"/>
<dbReference type="InterPro" id="IPR020805">
    <property type="entry name" value="Cell_div_FtsZ_CS"/>
</dbReference>
<dbReference type="Gene3D" id="3.40.50.1440">
    <property type="entry name" value="Tubulin/FtsZ, GTPase domain"/>
    <property type="match status" value="1"/>
</dbReference>
<dbReference type="GO" id="GO:0000917">
    <property type="term" value="P:division septum assembly"/>
    <property type="evidence" value="ECO:0007669"/>
    <property type="project" value="UniProtKB-KW"/>
</dbReference>
<dbReference type="GO" id="GO:0005737">
    <property type="term" value="C:cytoplasm"/>
    <property type="evidence" value="ECO:0007669"/>
    <property type="project" value="UniProtKB-SubCell"/>
</dbReference>
<reference evidence="10 11" key="1">
    <citation type="journal article" date="2020" name="Biotechnol. Biofuels">
        <title>New insights from the biogas microbiome by comprehensive genome-resolved metagenomics of nearly 1600 species originating from multiple anaerobic digesters.</title>
        <authorList>
            <person name="Campanaro S."/>
            <person name="Treu L."/>
            <person name="Rodriguez-R L.M."/>
            <person name="Kovalovszki A."/>
            <person name="Ziels R.M."/>
            <person name="Maus I."/>
            <person name="Zhu X."/>
            <person name="Kougias P.G."/>
            <person name="Basile A."/>
            <person name="Luo G."/>
            <person name="Schluter A."/>
            <person name="Konstantinidis K.T."/>
            <person name="Angelidaki I."/>
        </authorList>
    </citation>
    <scope>NUCLEOTIDE SEQUENCE [LARGE SCALE GENOMIC DNA]</scope>
    <source>
        <strain evidence="10">AS27yjCOA_165</strain>
    </source>
</reference>